<evidence type="ECO:0000256" key="1">
    <source>
        <dbReference type="ARBA" id="ARBA00022737"/>
    </source>
</evidence>
<keyword evidence="3" id="KW-0611">Plant defense</keyword>
<dbReference type="PANTHER" id="PTHR19338">
    <property type="entry name" value="TRANSLOCASE OF INNER MITOCHONDRIAL MEMBRANE 13 HOMOLOG"/>
    <property type="match status" value="1"/>
</dbReference>
<dbReference type="STRING" id="981085.W9QLP4"/>
<reference evidence="6" key="1">
    <citation type="submission" date="2013-01" db="EMBL/GenBank/DDBJ databases">
        <title>Draft Genome Sequence of a Mulberry Tree, Morus notabilis C.K. Schneid.</title>
        <authorList>
            <person name="He N."/>
            <person name="Zhao S."/>
        </authorList>
    </citation>
    <scope>NUCLEOTIDE SEQUENCE</scope>
</reference>
<dbReference type="Proteomes" id="UP000030645">
    <property type="component" value="Unassembled WGS sequence"/>
</dbReference>
<keyword evidence="6" id="KW-1185">Reference proteome</keyword>
<keyword evidence="2" id="KW-0547">Nucleotide-binding</keyword>
<protein>
    <recommendedName>
        <fullName evidence="4">Disease resistance N-terminal domain-containing protein</fullName>
    </recommendedName>
</protein>
<dbReference type="AlphaFoldDB" id="W9QLP4"/>
<evidence type="ECO:0000313" key="6">
    <source>
        <dbReference type="Proteomes" id="UP000030645"/>
    </source>
</evidence>
<evidence type="ECO:0000256" key="3">
    <source>
        <dbReference type="ARBA" id="ARBA00022821"/>
    </source>
</evidence>
<evidence type="ECO:0000259" key="4">
    <source>
        <dbReference type="Pfam" id="PF18052"/>
    </source>
</evidence>
<proteinExistence type="predicted"/>
<organism evidence="5 6">
    <name type="scientific">Morus notabilis</name>
    <dbReference type="NCBI Taxonomy" id="981085"/>
    <lineage>
        <taxon>Eukaryota</taxon>
        <taxon>Viridiplantae</taxon>
        <taxon>Streptophyta</taxon>
        <taxon>Embryophyta</taxon>
        <taxon>Tracheophyta</taxon>
        <taxon>Spermatophyta</taxon>
        <taxon>Magnoliopsida</taxon>
        <taxon>eudicotyledons</taxon>
        <taxon>Gunneridae</taxon>
        <taxon>Pentapetalae</taxon>
        <taxon>rosids</taxon>
        <taxon>fabids</taxon>
        <taxon>Rosales</taxon>
        <taxon>Moraceae</taxon>
        <taxon>Moreae</taxon>
        <taxon>Morus</taxon>
    </lineage>
</organism>
<feature type="domain" description="Disease resistance N-terminal" evidence="4">
    <location>
        <begin position="5"/>
        <end position="66"/>
    </location>
</feature>
<dbReference type="Pfam" id="PF18052">
    <property type="entry name" value="Rx_N"/>
    <property type="match status" value="1"/>
</dbReference>
<keyword evidence="1" id="KW-0677">Repeat</keyword>
<dbReference type="InterPro" id="IPR041118">
    <property type="entry name" value="Rx_N"/>
</dbReference>
<dbReference type="PANTHER" id="PTHR19338:SF32">
    <property type="entry name" value="OS06G0287500 PROTEIN"/>
    <property type="match status" value="1"/>
</dbReference>
<dbReference type="Gene3D" id="1.20.5.4130">
    <property type="match status" value="1"/>
</dbReference>
<dbReference type="GO" id="GO:0006952">
    <property type="term" value="P:defense response"/>
    <property type="evidence" value="ECO:0007669"/>
    <property type="project" value="UniProtKB-KW"/>
</dbReference>
<dbReference type="InterPro" id="IPR038005">
    <property type="entry name" value="RX-like_CC"/>
</dbReference>
<dbReference type="CDD" id="cd14798">
    <property type="entry name" value="RX-CC_like"/>
    <property type="match status" value="1"/>
</dbReference>
<accession>W9QLP4</accession>
<evidence type="ECO:0000256" key="2">
    <source>
        <dbReference type="ARBA" id="ARBA00022741"/>
    </source>
</evidence>
<name>W9QLP4_9ROSA</name>
<gene>
    <name evidence="5" type="ORF">L484_007308</name>
</gene>
<dbReference type="GO" id="GO:0000166">
    <property type="term" value="F:nucleotide binding"/>
    <property type="evidence" value="ECO:0007669"/>
    <property type="project" value="UniProtKB-KW"/>
</dbReference>
<dbReference type="EMBL" id="KE343776">
    <property type="protein sequence ID" value="EXB40725.1"/>
    <property type="molecule type" value="Genomic_DNA"/>
</dbReference>
<evidence type="ECO:0000313" key="5">
    <source>
        <dbReference type="EMBL" id="EXB40725.1"/>
    </source>
</evidence>
<sequence length="66" mass="7612">MAECAVSFLVEKLTSLLRKEAKLLTGFREEIASVKDELRSMKAFLQKADVVEDEEPEIKEWAKQVR</sequence>